<evidence type="ECO:0000313" key="2">
    <source>
        <dbReference type="Proteomes" id="UP000324222"/>
    </source>
</evidence>
<protein>
    <submittedName>
        <fullName evidence="1">Uncharacterized protein</fullName>
    </submittedName>
</protein>
<keyword evidence="2" id="KW-1185">Reference proteome</keyword>
<sequence length="59" mass="5991">MQVCGGVLVGACNTPDTSHTCEVKALNTISGLLLTMMATPCSPYTDYNLGAGLSSTLAP</sequence>
<accession>A0A5B7DN61</accession>
<dbReference type="EMBL" id="VSRR010001095">
    <property type="protein sequence ID" value="MPC22509.1"/>
    <property type="molecule type" value="Genomic_DNA"/>
</dbReference>
<dbReference type="AlphaFoldDB" id="A0A5B7DN61"/>
<dbReference type="Proteomes" id="UP000324222">
    <property type="component" value="Unassembled WGS sequence"/>
</dbReference>
<gene>
    <name evidence="1" type="ORF">E2C01_015526</name>
</gene>
<comment type="caution">
    <text evidence="1">The sequence shown here is derived from an EMBL/GenBank/DDBJ whole genome shotgun (WGS) entry which is preliminary data.</text>
</comment>
<name>A0A5B7DN61_PORTR</name>
<reference evidence="1 2" key="1">
    <citation type="submission" date="2019-05" db="EMBL/GenBank/DDBJ databases">
        <title>Another draft genome of Portunus trituberculatus and its Hox gene families provides insights of decapod evolution.</title>
        <authorList>
            <person name="Jeong J.-H."/>
            <person name="Song I."/>
            <person name="Kim S."/>
            <person name="Choi T."/>
            <person name="Kim D."/>
            <person name="Ryu S."/>
            <person name="Kim W."/>
        </authorList>
    </citation>
    <scope>NUCLEOTIDE SEQUENCE [LARGE SCALE GENOMIC DNA]</scope>
    <source>
        <tissue evidence="1">Muscle</tissue>
    </source>
</reference>
<organism evidence="1 2">
    <name type="scientific">Portunus trituberculatus</name>
    <name type="common">Swimming crab</name>
    <name type="synonym">Neptunus trituberculatus</name>
    <dbReference type="NCBI Taxonomy" id="210409"/>
    <lineage>
        <taxon>Eukaryota</taxon>
        <taxon>Metazoa</taxon>
        <taxon>Ecdysozoa</taxon>
        <taxon>Arthropoda</taxon>
        <taxon>Crustacea</taxon>
        <taxon>Multicrustacea</taxon>
        <taxon>Malacostraca</taxon>
        <taxon>Eumalacostraca</taxon>
        <taxon>Eucarida</taxon>
        <taxon>Decapoda</taxon>
        <taxon>Pleocyemata</taxon>
        <taxon>Brachyura</taxon>
        <taxon>Eubrachyura</taxon>
        <taxon>Portunoidea</taxon>
        <taxon>Portunidae</taxon>
        <taxon>Portuninae</taxon>
        <taxon>Portunus</taxon>
    </lineage>
</organism>
<evidence type="ECO:0000313" key="1">
    <source>
        <dbReference type="EMBL" id="MPC22509.1"/>
    </source>
</evidence>
<proteinExistence type="predicted"/>